<feature type="compositionally biased region" description="Low complexity" evidence="2">
    <location>
        <begin position="224"/>
        <end position="240"/>
    </location>
</feature>
<keyword evidence="6" id="KW-1185">Reference proteome</keyword>
<keyword evidence="3" id="KW-0812">Transmembrane</keyword>
<keyword evidence="1" id="KW-0732">Signal</keyword>
<feature type="compositionally biased region" description="Low complexity" evidence="2">
    <location>
        <begin position="434"/>
        <end position="466"/>
    </location>
</feature>
<dbReference type="PANTHER" id="PTHR22907:SF46">
    <property type="entry name" value="ZP DOMAIN-CONTAINING PROTEIN"/>
    <property type="match status" value="1"/>
</dbReference>
<feature type="non-terminal residue" evidence="5">
    <location>
        <position position="925"/>
    </location>
</feature>
<keyword evidence="3" id="KW-1133">Transmembrane helix</keyword>
<feature type="compositionally biased region" description="Low complexity" evidence="2">
    <location>
        <begin position="140"/>
        <end position="157"/>
    </location>
</feature>
<feature type="compositionally biased region" description="Polar residues" evidence="2">
    <location>
        <begin position="158"/>
        <end position="199"/>
    </location>
</feature>
<comment type="caution">
    <text evidence="5">The sequence shown here is derived from an EMBL/GenBank/DDBJ whole genome shotgun (WGS) entry which is preliminary data.</text>
</comment>
<accession>A0AAV5WCD9</accession>
<feature type="compositionally biased region" description="Low complexity" evidence="2">
    <location>
        <begin position="357"/>
        <end position="420"/>
    </location>
</feature>
<evidence type="ECO:0000256" key="2">
    <source>
        <dbReference type="SAM" id="MobiDB-lite"/>
    </source>
</evidence>
<feature type="region of interest" description="Disordered" evidence="2">
    <location>
        <begin position="566"/>
        <end position="587"/>
    </location>
</feature>
<dbReference type="Pfam" id="PF00100">
    <property type="entry name" value="Zona_pellucida"/>
    <property type="match status" value="1"/>
</dbReference>
<evidence type="ECO:0000313" key="6">
    <source>
        <dbReference type="Proteomes" id="UP001432322"/>
    </source>
</evidence>
<feature type="compositionally biased region" description="Polar residues" evidence="2">
    <location>
        <begin position="320"/>
        <end position="329"/>
    </location>
</feature>
<dbReference type="PROSITE" id="PS51034">
    <property type="entry name" value="ZP_2"/>
    <property type="match status" value="1"/>
</dbReference>
<proteinExistence type="predicted"/>
<sequence>ILLPFLESSLVPRWKPSPSLSPSQLRSQRQSGPNSNFFSLNRPYYTRPEDFSIPSYTPPKPGESRERTFVPPSTLHNSSLGFFPPPSHISPPSSKPRFQYPQSFPYPYPSPSSTEGPTPPPFTTTDNIHGEYSTPNDLHSTVSSPSPTTTIGPTRPSNHYSTPPETSGKTNPSELPYPTQSSSRIPSSKTLSPYFTGNHPSPAHYRTPDNARPSYSNPSPSRGYSTPTLTSPLYPTLSPTNAYHEENHNTNTYNTPGRGYSSSYDTTPTGSIEYSTPKGQDYSTPSSGITKPQIITAAPGDYGSSIGDYGSSPDTRYPSKPSTVSSGMSSPPAHIPPYFTGYSTPSRPLSPSGEYVPSGPSTPGYGTPSRPSGPSGEYGPSGPSTPGYGTPSRPSGEYGPSGPSTPGYGTPSRPSGPSGEYGPSVPSTPGYGTPSRPSGPSGEYGPSGPSTPGYSTTSRPSGPSGEYVPAGPSTPGYGTPSRPSGPSAEYGEIPTKSPSTVIPSSGPFPPPSSGIYSVDCIDCTPKPSNLSIYSPPRGGPKFIIHNQTGSPAPPASNPYSFFSTVPPGDQSTVSYDQPPPPPGSNNETKLIDNRIKGMAHILCIEDGVEVNALTVRPFDGTVATIVDGKRKCVHSFTGSTTNISIFFPFEDCGIKNKKNQANAKWDTQVVFSFPNNDDSFLIQCETQSLKYDKGTLPMRLEESLEEFQLIPIKIEQKAPLPTILWSLTDRNVTEVDIGTQQVMYFNLTPETEAYGFHVKNCFVIDEKNGEHHSVIDRKGCSSDMAAFTHPQYNTFDDTMRSDWMAFKLPDHDSLHISCSYTICPDFPSSSGDNSSVCSTIPAPPLCPRTLATPFNSLTSYQALTKRDAEGENQRVGASLPILDASTISPQFTCITPFSFFLTLSLSSTSILIASTLHVVSRRFHD</sequence>
<feature type="compositionally biased region" description="Polar residues" evidence="2">
    <location>
        <begin position="260"/>
        <end position="290"/>
    </location>
</feature>
<dbReference type="SMART" id="SM00241">
    <property type="entry name" value="ZP"/>
    <property type="match status" value="1"/>
</dbReference>
<organism evidence="5 6">
    <name type="scientific">Pristionchus fissidentatus</name>
    <dbReference type="NCBI Taxonomy" id="1538716"/>
    <lineage>
        <taxon>Eukaryota</taxon>
        <taxon>Metazoa</taxon>
        <taxon>Ecdysozoa</taxon>
        <taxon>Nematoda</taxon>
        <taxon>Chromadorea</taxon>
        <taxon>Rhabditida</taxon>
        <taxon>Rhabditina</taxon>
        <taxon>Diplogasteromorpha</taxon>
        <taxon>Diplogasteroidea</taxon>
        <taxon>Neodiplogasteridae</taxon>
        <taxon>Pristionchus</taxon>
    </lineage>
</organism>
<reference evidence="5" key="1">
    <citation type="submission" date="2023-10" db="EMBL/GenBank/DDBJ databases">
        <title>Genome assembly of Pristionchus species.</title>
        <authorList>
            <person name="Yoshida K."/>
            <person name="Sommer R.J."/>
        </authorList>
    </citation>
    <scope>NUCLEOTIDE SEQUENCE</scope>
    <source>
        <strain evidence="5">RS5133</strain>
    </source>
</reference>
<feature type="non-terminal residue" evidence="5">
    <location>
        <position position="1"/>
    </location>
</feature>
<evidence type="ECO:0000256" key="1">
    <source>
        <dbReference type="ARBA" id="ARBA00022729"/>
    </source>
</evidence>
<feature type="compositionally biased region" description="Low complexity" evidence="2">
    <location>
        <begin position="90"/>
        <end position="103"/>
    </location>
</feature>
<feature type="compositionally biased region" description="Low complexity" evidence="2">
    <location>
        <begin position="300"/>
        <end position="312"/>
    </location>
</feature>
<dbReference type="EMBL" id="BTSY01000005">
    <property type="protein sequence ID" value="GMT28358.1"/>
    <property type="molecule type" value="Genomic_DNA"/>
</dbReference>
<protein>
    <recommendedName>
        <fullName evidence="4">ZP domain-containing protein</fullName>
    </recommendedName>
</protein>
<evidence type="ECO:0000259" key="4">
    <source>
        <dbReference type="PROSITE" id="PS51034"/>
    </source>
</evidence>
<feature type="region of interest" description="Disordered" evidence="2">
    <location>
        <begin position="1"/>
        <end position="510"/>
    </location>
</feature>
<feature type="domain" description="ZP" evidence="4">
    <location>
        <begin position="602"/>
        <end position="844"/>
    </location>
</feature>
<feature type="compositionally biased region" description="Polar residues" evidence="2">
    <location>
        <begin position="213"/>
        <end position="223"/>
    </location>
</feature>
<dbReference type="Proteomes" id="UP001432322">
    <property type="component" value="Unassembled WGS sequence"/>
</dbReference>
<keyword evidence="3" id="KW-0472">Membrane</keyword>
<dbReference type="InterPro" id="IPR055355">
    <property type="entry name" value="ZP-C"/>
</dbReference>
<evidence type="ECO:0000256" key="3">
    <source>
        <dbReference type="SAM" id="Phobius"/>
    </source>
</evidence>
<name>A0AAV5WCD9_9BILA</name>
<feature type="compositionally biased region" description="Low complexity" evidence="2">
    <location>
        <begin position="16"/>
        <end position="31"/>
    </location>
</feature>
<gene>
    <name evidence="5" type="ORF">PFISCL1PPCAC_19655</name>
</gene>
<feature type="transmembrane region" description="Helical" evidence="3">
    <location>
        <begin position="897"/>
        <end position="919"/>
    </location>
</feature>
<dbReference type="InterPro" id="IPR001507">
    <property type="entry name" value="ZP_dom"/>
</dbReference>
<dbReference type="PANTHER" id="PTHR22907">
    <property type="entry name" value="GH04558P"/>
    <property type="match status" value="1"/>
</dbReference>
<evidence type="ECO:0000313" key="5">
    <source>
        <dbReference type="EMBL" id="GMT28358.1"/>
    </source>
</evidence>
<feature type="compositionally biased region" description="Polar residues" evidence="2">
    <location>
        <begin position="566"/>
        <end position="575"/>
    </location>
</feature>
<dbReference type="AlphaFoldDB" id="A0AAV5WCD9"/>
<dbReference type="InterPro" id="IPR051962">
    <property type="entry name" value="Cuticlin"/>
</dbReference>